<sequence length="108" mass="11522">MFPPLAGLLIWGVLTPLMTWRSTRSVATKGLRAQLPPGTIFGTVINETEIVLRLGDAPPQSLAWARVREVSLGEAALLLRYTGSAVSVVPRAAINPEAFGIVESKAGR</sequence>
<name>A0A1Q2CSD4_9ACTN</name>
<dbReference type="AlphaFoldDB" id="A0A1Q2CSD4"/>
<evidence type="ECO:0000313" key="2">
    <source>
        <dbReference type="Proteomes" id="UP000188145"/>
    </source>
</evidence>
<dbReference type="Proteomes" id="UP000188145">
    <property type="component" value="Chromosome"/>
</dbReference>
<gene>
    <name evidence="1" type="ORF">BW730_17490</name>
</gene>
<accession>A0A1Q2CSD4</accession>
<keyword evidence="2" id="KW-1185">Reference proteome</keyword>
<organism evidence="1 2">
    <name type="scientific">Tessaracoccus aquimaris</name>
    <dbReference type="NCBI Taxonomy" id="1332264"/>
    <lineage>
        <taxon>Bacteria</taxon>
        <taxon>Bacillati</taxon>
        <taxon>Actinomycetota</taxon>
        <taxon>Actinomycetes</taxon>
        <taxon>Propionibacteriales</taxon>
        <taxon>Propionibacteriaceae</taxon>
        <taxon>Tessaracoccus</taxon>
    </lineage>
</organism>
<protein>
    <submittedName>
        <fullName evidence="1">Uncharacterized protein</fullName>
    </submittedName>
</protein>
<proteinExistence type="predicted"/>
<evidence type="ECO:0000313" key="1">
    <source>
        <dbReference type="EMBL" id="AQP49024.1"/>
    </source>
</evidence>
<dbReference type="KEGG" id="tes:BW730_17490"/>
<dbReference type="EMBL" id="CP019606">
    <property type="protein sequence ID" value="AQP49024.1"/>
    <property type="molecule type" value="Genomic_DNA"/>
</dbReference>
<dbReference type="RefSeq" id="WP_077687381.1">
    <property type="nucleotide sequence ID" value="NZ_CP019606.1"/>
</dbReference>
<reference evidence="2" key="1">
    <citation type="submission" date="2017-02" db="EMBL/GenBank/DDBJ databases">
        <title>Tessaracoccus aquaemaris sp. nov., isolated from the intestine of a Korean rockfish, Sebastes schlegelii, in a marine aquaculture pond.</title>
        <authorList>
            <person name="Tak E.J."/>
            <person name="Bae J.-W."/>
        </authorList>
    </citation>
    <scope>NUCLEOTIDE SEQUENCE [LARGE SCALE GENOMIC DNA]</scope>
    <source>
        <strain evidence="2">NSG39</strain>
    </source>
</reference>